<gene>
    <name evidence="2" type="ORF">GM51_4770</name>
</gene>
<accession>A0A094QF55</accession>
<reference evidence="2" key="1">
    <citation type="submission" date="2014-06" db="EMBL/GenBank/DDBJ databases">
        <title>Key roles for freshwater Actinobacteria revealed by deep metagenomic sequencing.</title>
        <authorList>
            <person name="Ghai R."/>
            <person name="Mizuno C.M."/>
            <person name="Picazo A."/>
            <person name="Camacho A."/>
            <person name="Rodriguez-Valera F."/>
        </authorList>
    </citation>
    <scope>NUCLEOTIDE SEQUENCE</scope>
</reference>
<feature type="transmembrane region" description="Helical" evidence="1">
    <location>
        <begin position="287"/>
        <end position="320"/>
    </location>
</feature>
<keyword evidence="1" id="KW-1133">Transmembrane helix</keyword>
<feature type="transmembrane region" description="Helical" evidence="1">
    <location>
        <begin position="227"/>
        <end position="245"/>
    </location>
</feature>
<feature type="transmembrane region" description="Helical" evidence="1">
    <location>
        <begin position="411"/>
        <end position="433"/>
    </location>
</feature>
<protein>
    <submittedName>
        <fullName evidence="2">Uncharacterized protein</fullName>
    </submittedName>
</protein>
<feature type="transmembrane region" description="Helical" evidence="1">
    <location>
        <begin position="74"/>
        <end position="94"/>
    </location>
</feature>
<dbReference type="EMBL" id="JNSL01000019">
    <property type="protein sequence ID" value="KGA20884.1"/>
    <property type="molecule type" value="Genomic_DNA"/>
</dbReference>
<name>A0A094QF55_9ZZZZ</name>
<feature type="transmembrane region" description="Helical" evidence="1">
    <location>
        <begin position="332"/>
        <end position="351"/>
    </location>
</feature>
<feature type="transmembrane region" description="Helical" evidence="1">
    <location>
        <begin position="47"/>
        <end position="68"/>
    </location>
</feature>
<feature type="transmembrane region" description="Helical" evidence="1">
    <location>
        <begin position="528"/>
        <end position="546"/>
    </location>
</feature>
<proteinExistence type="predicted"/>
<feature type="transmembrane region" description="Helical" evidence="1">
    <location>
        <begin position="202"/>
        <end position="221"/>
    </location>
</feature>
<feature type="transmembrane region" description="Helical" evidence="1">
    <location>
        <begin position="6"/>
        <end position="35"/>
    </location>
</feature>
<dbReference type="AlphaFoldDB" id="A0A094QF55"/>
<comment type="caution">
    <text evidence="2">The sequence shown here is derived from an EMBL/GenBank/DDBJ whole genome shotgun (WGS) entry which is preliminary data.</text>
</comment>
<feature type="transmembrane region" description="Helical" evidence="1">
    <location>
        <begin position="174"/>
        <end position="195"/>
    </location>
</feature>
<feature type="transmembrane region" description="Helical" evidence="1">
    <location>
        <begin position="468"/>
        <end position="486"/>
    </location>
</feature>
<keyword evidence="1" id="KW-0472">Membrane</keyword>
<evidence type="ECO:0000256" key="1">
    <source>
        <dbReference type="SAM" id="Phobius"/>
    </source>
</evidence>
<organism evidence="2">
    <name type="scientific">freshwater metagenome</name>
    <dbReference type="NCBI Taxonomy" id="449393"/>
    <lineage>
        <taxon>unclassified sequences</taxon>
        <taxon>metagenomes</taxon>
        <taxon>ecological metagenomes</taxon>
    </lineage>
</organism>
<evidence type="ECO:0000313" key="2">
    <source>
        <dbReference type="EMBL" id="KGA20884.1"/>
    </source>
</evidence>
<feature type="transmembrane region" description="Helical" evidence="1">
    <location>
        <begin position="257"/>
        <end position="275"/>
    </location>
</feature>
<feature type="transmembrane region" description="Helical" evidence="1">
    <location>
        <begin position="439"/>
        <end position="456"/>
    </location>
</feature>
<feature type="transmembrane region" description="Helical" evidence="1">
    <location>
        <begin position="498"/>
        <end position="516"/>
    </location>
</feature>
<feature type="transmembrane region" description="Helical" evidence="1">
    <location>
        <begin position="384"/>
        <end position="404"/>
    </location>
</feature>
<sequence>MIPIFSIFLVANIGIRFLVLSILIVIFSLIFPGTFLLKYFKFKAANFLESVVIGVTLASSIALLVHPILGLFGIARYTYIVFIIIGFIFLGFNLSKLSIRFLKHNFKIPALVSFILIPYGLWIGRQANVVPINNFDKYSISPDIYHHMSIAAEIGNHGPAIYPYIAGSGVALQYHWGAFSLGSFLSAGGLIPLAIAMYRLEFILLSFLLLALLFFTGKFVGKSNLSGVVAALFGVLTIYPSFEISDGLRVPLIRTGSISQLAACVFLVAALRVLYEVIENKNFKNSQLFILTILVMATTLSKGPTGLLLLGIIGLTSLIFIYQRNFQSGLKLSIGPLLGFGLIFPIIFSFGPTKSTGMSLWISPLTTVKTIIEYMGEPINSRNLTIVTILLVVSCLTPIIFLMLNLSTKPTYLIPIFVAIMIGTIGLFIFEAWGNSQWFIYYPVGPLIAIALAATLPKVLETFSTIHLITFIVMGLVVQKSLILLLRNWFEPSALNFGALWVVSVIFIAVTSFLLANSMWNYDLRKSFLAASISLLFVGFFSSLEYKDQYPYPVSNYEHPWSITLGTDAATKYLKENSSIDDVIATNRHCVGLEEKNTCIARVFTISALAERRTFIEGWAYTTCPVSEALNNSYWDQPLLALNQKVVVESDKTSAVELSKYGVQWLLIDLRRPHSHDYSNIATKEFSAGEVEVWKLAEKTNPEVKPVLSGCKSL</sequence>
<keyword evidence="1" id="KW-0812">Transmembrane</keyword>
<feature type="transmembrane region" description="Helical" evidence="1">
    <location>
        <begin position="106"/>
        <end position="124"/>
    </location>
</feature>